<sequence>FIFQDEYNEMLYQRMGYEVEIIGNIHENPELL</sequence>
<organism evidence="1">
    <name type="scientific">marine sediment metagenome</name>
    <dbReference type="NCBI Taxonomy" id="412755"/>
    <lineage>
        <taxon>unclassified sequences</taxon>
        <taxon>metagenomes</taxon>
        <taxon>ecological metagenomes</taxon>
    </lineage>
</organism>
<dbReference type="Gene3D" id="2.30.30.290">
    <property type="entry name" value="YopX-like domains"/>
    <property type="match status" value="1"/>
</dbReference>
<protein>
    <submittedName>
        <fullName evidence="1">Uncharacterized protein</fullName>
    </submittedName>
</protein>
<dbReference type="AlphaFoldDB" id="A0A0F9HXP8"/>
<evidence type="ECO:0000313" key="1">
    <source>
        <dbReference type="EMBL" id="KKM07847.1"/>
    </source>
</evidence>
<accession>A0A0F9HXP8</accession>
<proteinExistence type="predicted"/>
<dbReference type="EMBL" id="LAZR01015684">
    <property type="protein sequence ID" value="KKM07847.1"/>
    <property type="molecule type" value="Genomic_DNA"/>
</dbReference>
<feature type="non-terminal residue" evidence="1">
    <location>
        <position position="1"/>
    </location>
</feature>
<comment type="caution">
    <text evidence="1">The sequence shown here is derived from an EMBL/GenBank/DDBJ whole genome shotgun (WGS) entry which is preliminary data.</text>
</comment>
<name>A0A0F9HXP8_9ZZZZ</name>
<gene>
    <name evidence="1" type="ORF">LCGC14_1729780</name>
</gene>
<reference evidence="1" key="1">
    <citation type="journal article" date="2015" name="Nature">
        <title>Complex archaea that bridge the gap between prokaryotes and eukaryotes.</title>
        <authorList>
            <person name="Spang A."/>
            <person name="Saw J.H."/>
            <person name="Jorgensen S.L."/>
            <person name="Zaremba-Niedzwiedzka K."/>
            <person name="Martijn J."/>
            <person name="Lind A.E."/>
            <person name="van Eijk R."/>
            <person name="Schleper C."/>
            <person name="Guy L."/>
            <person name="Ettema T.J."/>
        </authorList>
    </citation>
    <scope>NUCLEOTIDE SEQUENCE</scope>
</reference>
<dbReference type="SUPFAM" id="SSF159006">
    <property type="entry name" value="YopX-like"/>
    <property type="match status" value="1"/>
</dbReference>
<dbReference type="InterPro" id="IPR023385">
    <property type="entry name" value="YopX-like_C"/>
</dbReference>